<dbReference type="Proteomes" id="UP000603912">
    <property type="component" value="Unassembled WGS sequence"/>
</dbReference>
<proteinExistence type="predicted"/>
<gene>
    <name evidence="1" type="ORF">GCM10007036_24940</name>
</gene>
<evidence type="ECO:0000313" key="1">
    <source>
        <dbReference type="EMBL" id="GGH20979.1"/>
    </source>
</evidence>
<name>A0A917MIK1_9HYPH</name>
<dbReference type="AlphaFoldDB" id="A0A917MIK1"/>
<organism evidence="1 2">
    <name type="scientific">Alsobacter metallidurans</name>
    <dbReference type="NCBI Taxonomy" id="340221"/>
    <lineage>
        <taxon>Bacteria</taxon>
        <taxon>Pseudomonadati</taxon>
        <taxon>Pseudomonadota</taxon>
        <taxon>Alphaproteobacteria</taxon>
        <taxon>Hyphomicrobiales</taxon>
        <taxon>Alsobacteraceae</taxon>
        <taxon>Alsobacter</taxon>
    </lineage>
</organism>
<evidence type="ECO:0000313" key="2">
    <source>
        <dbReference type="Proteomes" id="UP000603912"/>
    </source>
</evidence>
<comment type="caution">
    <text evidence="1">The sequence shown here is derived from an EMBL/GenBank/DDBJ whole genome shotgun (WGS) entry which is preliminary data.</text>
</comment>
<dbReference type="EMBL" id="BMES01000002">
    <property type="protein sequence ID" value="GGH20979.1"/>
    <property type="molecule type" value="Genomic_DNA"/>
</dbReference>
<accession>A0A917MIK1</accession>
<sequence length="59" mass="6538">MWEIRFREHDSVTHRIYALRGRFVGGRDDDAVMAAVPLGGASHIDGRVSHSAPDLILIP</sequence>
<protein>
    <submittedName>
        <fullName evidence="1">Uncharacterized protein</fullName>
    </submittedName>
</protein>
<reference evidence="1" key="1">
    <citation type="journal article" date="2014" name="Int. J. Syst. Evol. Microbiol.">
        <title>Complete genome sequence of Corynebacterium casei LMG S-19264T (=DSM 44701T), isolated from a smear-ripened cheese.</title>
        <authorList>
            <consortium name="US DOE Joint Genome Institute (JGI-PGF)"/>
            <person name="Walter F."/>
            <person name="Albersmeier A."/>
            <person name="Kalinowski J."/>
            <person name="Ruckert C."/>
        </authorList>
    </citation>
    <scope>NUCLEOTIDE SEQUENCE</scope>
    <source>
        <strain evidence="1">CGMCC 1.12214</strain>
    </source>
</reference>
<reference evidence="1" key="2">
    <citation type="submission" date="2020-09" db="EMBL/GenBank/DDBJ databases">
        <authorList>
            <person name="Sun Q."/>
            <person name="Zhou Y."/>
        </authorList>
    </citation>
    <scope>NUCLEOTIDE SEQUENCE</scope>
    <source>
        <strain evidence="1">CGMCC 1.12214</strain>
    </source>
</reference>
<keyword evidence="2" id="KW-1185">Reference proteome</keyword>